<feature type="transmembrane region" description="Helical" evidence="6">
    <location>
        <begin position="7"/>
        <end position="27"/>
    </location>
</feature>
<feature type="transmembrane region" description="Helical" evidence="6">
    <location>
        <begin position="272"/>
        <end position="289"/>
    </location>
</feature>
<dbReference type="InterPro" id="IPR050638">
    <property type="entry name" value="AA-Vitamin_Transporters"/>
</dbReference>
<gene>
    <name evidence="8" type="ORF">FEF26_08655</name>
</gene>
<keyword evidence="5 6" id="KW-0472">Membrane</keyword>
<feature type="transmembrane region" description="Helical" evidence="6">
    <location>
        <begin position="247"/>
        <end position="266"/>
    </location>
</feature>
<feature type="transmembrane region" description="Helical" evidence="6">
    <location>
        <begin position="68"/>
        <end position="88"/>
    </location>
</feature>
<proteinExistence type="inferred from homology"/>
<evidence type="ECO:0000313" key="8">
    <source>
        <dbReference type="EMBL" id="TLP96780.1"/>
    </source>
</evidence>
<dbReference type="GO" id="GO:0016020">
    <property type="term" value="C:membrane"/>
    <property type="evidence" value="ECO:0007669"/>
    <property type="project" value="UniProtKB-SubCell"/>
</dbReference>
<dbReference type="OrthoDB" id="5186724at2"/>
<keyword evidence="4 6" id="KW-1133">Transmembrane helix</keyword>
<keyword evidence="3 6" id="KW-0812">Transmembrane</keyword>
<accession>A0A5R9BAI7</accession>
<dbReference type="PANTHER" id="PTHR32322">
    <property type="entry name" value="INNER MEMBRANE TRANSPORTER"/>
    <property type="match status" value="1"/>
</dbReference>
<feature type="transmembrane region" description="Helical" evidence="6">
    <location>
        <begin position="122"/>
        <end position="143"/>
    </location>
</feature>
<feature type="domain" description="EamA" evidence="7">
    <location>
        <begin position="7"/>
        <end position="138"/>
    </location>
</feature>
<evidence type="ECO:0000256" key="2">
    <source>
        <dbReference type="ARBA" id="ARBA00007362"/>
    </source>
</evidence>
<organism evidence="8 9">
    <name type="scientific">Nesterenkonia salmonea</name>
    <dbReference type="NCBI Taxonomy" id="1804987"/>
    <lineage>
        <taxon>Bacteria</taxon>
        <taxon>Bacillati</taxon>
        <taxon>Actinomycetota</taxon>
        <taxon>Actinomycetes</taxon>
        <taxon>Micrococcales</taxon>
        <taxon>Micrococcaceae</taxon>
        <taxon>Nesterenkonia</taxon>
    </lineage>
</organism>
<evidence type="ECO:0000256" key="5">
    <source>
        <dbReference type="ARBA" id="ARBA00023136"/>
    </source>
</evidence>
<evidence type="ECO:0000256" key="6">
    <source>
        <dbReference type="SAM" id="Phobius"/>
    </source>
</evidence>
<dbReference type="RefSeq" id="WP_138253144.1">
    <property type="nucleotide sequence ID" value="NZ_VAVZ01000021.1"/>
</dbReference>
<reference evidence="8 9" key="1">
    <citation type="submission" date="2019-05" db="EMBL/GenBank/DDBJ databases">
        <title>Nesterenkonia sp. GY074 isolated from the Southern Atlantic Ocean.</title>
        <authorList>
            <person name="Zhang G."/>
        </authorList>
    </citation>
    <scope>NUCLEOTIDE SEQUENCE [LARGE SCALE GENOMIC DNA]</scope>
    <source>
        <strain evidence="8 9">GY074</strain>
    </source>
</reference>
<feature type="transmembrane region" description="Helical" evidence="6">
    <location>
        <begin position="183"/>
        <end position="208"/>
    </location>
</feature>
<keyword evidence="9" id="KW-1185">Reference proteome</keyword>
<evidence type="ECO:0000256" key="4">
    <source>
        <dbReference type="ARBA" id="ARBA00022989"/>
    </source>
</evidence>
<protein>
    <submittedName>
        <fullName evidence="8">DMT family transporter</fullName>
    </submittedName>
</protein>
<dbReference type="AlphaFoldDB" id="A0A5R9BAI7"/>
<evidence type="ECO:0000313" key="9">
    <source>
        <dbReference type="Proteomes" id="UP000310458"/>
    </source>
</evidence>
<evidence type="ECO:0000256" key="3">
    <source>
        <dbReference type="ARBA" id="ARBA00022692"/>
    </source>
</evidence>
<dbReference type="Proteomes" id="UP000310458">
    <property type="component" value="Unassembled WGS sequence"/>
</dbReference>
<dbReference type="Pfam" id="PF00892">
    <property type="entry name" value="EamA"/>
    <property type="match status" value="2"/>
</dbReference>
<dbReference type="EMBL" id="VAVZ01000021">
    <property type="protein sequence ID" value="TLP96780.1"/>
    <property type="molecule type" value="Genomic_DNA"/>
</dbReference>
<dbReference type="InterPro" id="IPR037185">
    <property type="entry name" value="EmrE-like"/>
</dbReference>
<dbReference type="SUPFAM" id="SSF103481">
    <property type="entry name" value="Multidrug resistance efflux transporter EmrE"/>
    <property type="match status" value="2"/>
</dbReference>
<comment type="similarity">
    <text evidence="2">Belongs to the EamA transporter family.</text>
</comment>
<feature type="transmembrane region" description="Helical" evidence="6">
    <location>
        <begin position="94"/>
        <end position="115"/>
    </location>
</feature>
<comment type="caution">
    <text evidence="8">The sequence shown here is derived from an EMBL/GenBank/DDBJ whole genome shotgun (WGS) entry which is preliminary data.</text>
</comment>
<evidence type="ECO:0000259" key="7">
    <source>
        <dbReference type="Pfam" id="PF00892"/>
    </source>
</evidence>
<feature type="transmembrane region" description="Helical" evidence="6">
    <location>
        <begin position="155"/>
        <end position="171"/>
    </location>
</feature>
<dbReference type="InterPro" id="IPR000620">
    <property type="entry name" value="EamA_dom"/>
</dbReference>
<sequence>MTRAHAYIACLFVVIFYSGNILVGSALNELPPITVAFFRVAIAAAVLVPLGWRSAWSNRSAFRRHIGPLLLLTLTGVTFFNTFIYGALQFTSATNVSVLEAIIPVATALLSAWLLRERLRLVQWAGVLVSFLGALWVVMGGVVDHALGGWNVGDLIMVGAIMSWALYSIAVKRYLHLFPEYGTLLVMTSLSVAVLAPLVALEWAIVGVPELGQWAYWPGLAYLGIFPSIVALLLYNRAVSVLGASQAAVFLNFLPVVTMIGAFLFLSEAVTAAQVGGAGLVIAGVILTTRPARNKQ</sequence>
<dbReference type="PANTHER" id="PTHR32322:SF2">
    <property type="entry name" value="EAMA DOMAIN-CONTAINING PROTEIN"/>
    <property type="match status" value="1"/>
</dbReference>
<comment type="subcellular location">
    <subcellularLocation>
        <location evidence="1">Membrane</location>
        <topology evidence="1">Multi-pass membrane protein</topology>
    </subcellularLocation>
</comment>
<feature type="domain" description="EamA" evidence="7">
    <location>
        <begin position="153"/>
        <end position="289"/>
    </location>
</feature>
<feature type="transmembrane region" description="Helical" evidence="6">
    <location>
        <begin position="214"/>
        <end position="235"/>
    </location>
</feature>
<evidence type="ECO:0000256" key="1">
    <source>
        <dbReference type="ARBA" id="ARBA00004141"/>
    </source>
</evidence>
<name>A0A5R9BAI7_9MICC</name>
<feature type="transmembrane region" description="Helical" evidence="6">
    <location>
        <begin position="33"/>
        <end position="56"/>
    </location>
</feature>